<evidence type="ECO:0000313" key="3">
    <source>
        <dbReference type="EMBL" id="TWP48013.1"/>
    </source>
</evidence>
<evidence type="ECO:0000259" key="2">
    <source>
        <dbReference type="Pfam" id="PF03795"/>
    </source>
</evidence>
<keyword evidence="4" id="KW-1185">Reference proteome</keyword>
<dbReference type="PANTHER" id="PTHR35174">
    <property type="entry name" value="BLL7171 PROTEIN-RELATED"/>
    <property type="match status" value="1"/>
</dbReference>
<dbReference type="InterPro" id="IPR011008">
    <property type="entry name" value="Dimeric_a/b-barrel"/>
</dbReference>
<reference evidence="3 4" key="1">
    <citation type="submission" date="2019-07" db="EMBL/GenBank/DDBJ databases">
        <title>Lentzea xizangensis sp. nov., isolated from Qinghai-Tibetan Plateau Soils.</title>
        <authorList>
            <person name="Huang J."/>
        </authorList>
    </citation>
    <scope>NUCLEOTIDE SEQUENCE [LARGE SCALE GENOMIC DNA]</scope>
    <source>
        <strain evidence="3 4">FXJ1.1311</strain>
    </source>
</reference>
<name>A0A563ELS5_9PSEU</name>
<evidence type="ECO:0000256" key="1">
    <source>
        <dbReference type="ARBA" id="ARBA00007689"/>
    </source>
</evidence>
<gene>
    <name evidence="3" type="ORF">FKR81_30585</name>
</gene>
<dbReference type="Gene3D" id="3.30.70.1060">
    <property type="entry name" value="Dimeric alpha+beta barrel"/>
    <property type="match status" value="1"/>
</dbReference>
<dbReference type="OrthoDB" id="668782at2"/>
<organism evidence="3 4">
    <name type="scientific">Lentzea tibetensis</name>
    <dbReference type="NCBI Taxonomy" id="2591470"/>
    <lineage>
        <taxon>Bacteria</taxon>
        <taxon>Bacillati</taxon>
        <taxon>Actinomycetota</taxon>
        <taxon>Actinomycetes</taxon>
        <taxon>Pseudonocardiales</taxon>
        <taxon>Pseudonocardiaceae</taxon>
        <taxon>Lentzea</taxon>
    </lineage>
</organism>
<protein>
    <recommendedName>
        <fullName evidence="2">YCII-related domain-containing protein</fullName>
    </recommendedName>
</protein>
<sequence>MRFLLMHRLDERLPEAWNPSQEFIEKMGAFIQDSIDKGILITGEGVHPSEKGAKVRKARGSGITSTDGPFTEAKEVIGGFALINAEDKAAAVEFAKLYAELFDEIEVEVRQVVEFEDLPS</sequence>
<dbReference type="InterPro" id="IPR005545">
    <property type="entry name" value="YCII"/>
</dbReference>
<feature type="domain" description="YCII-related" evidence="2">
    <location>
        <begin position="1"/>
        <end position="115"/>
    </location>
</feature>
<proteinExistence type="inferred from homology"/>
<dbReference type="EMBL" id="VOBR01000023">
    <property type="protein sequence ID" value="TWP48013.1"/>
    <property type="molecule type" value="Genomic_DNA"/>
</dbReference>
<dbReference type="Proteomes" id="UP000316639">
    <property type="component" value="Unassembled WGS sequence"/>
</dbReference>
<dbReference type="SUPFAM" id="SSF54909">
    <property type="entry name" value="Dimeric alpha+beta barrel"/>
    <property type="match status" value="1"/>
</dbReference>
<comment type="similarity">
    <text evidence="1">Belongs to the YciI family.</text>
</comment>
<comment type="caution">
    <text evidence="3">The sequence shown here is derived from an EMBL/GenBank/DDBJ whole genome shotgun (WGS) entry which is preliminary data.</text>
</comment>
<dbReference type="RefSeq" id="WP_146357140.1">
    <property type="nucleotide sequence ID" value="NZ_VOBR01000023.1"/>
</dbReference>
<dbReference type="AlphaFoldDB" id="A0A563ELS5"/>
<accession>A0A563ELS5</accession>
<dbReference type="Pfam" id="PF03795">
    <property type="entry name" value="YCII"/>
    <property type="match status" value="1"/>
</dbReference>
<evidence type="ECO:0000313" key="4">
    <source>
        <dbReference type="Proteomes" id="UP000316639"/>
    </source>
</evidence>